<evidence type="ECO:0000259" key="5">
    <source>
        <dbReference type="PROSITE" id="PS50893"/>
    </source>
</evidence>
<dbReference type="CDD" id="cd03293">
    <property type="entry name" value="ABC_NrtD_SsuB_transporters"/>
    <property type="match status" value="1"/>
</dbReference>
<reference evidence="6 7" key="1">
    <citation type="submission" date="2019-06" db="EMBL/GenBank/DDBJ databases">
        <title>New taxonomy in bacterial strain CC-CFT640, isolated from vineyard.</title>
        <authorList>
            <person name="Lin S.-Y."/>
            <person name="Tsai C.-F."/>
            <person name="Young C.-C."/>
        </authorList>
    </citation>
    <scope>NUCLEOTIDE SEQUENCE [LARGE SCALE GENOMIC DNA]</scope>
    <source>
        <strain evidence="6 7">CC-CFT640</strain>
    </source>
</reference>
<dbReference type="EMBL" id="VDUZ01000005">
    <property type="protein sequence ID" value="TXL79602.1"/>
    <property type="molecule type" value="Genomic_DNA"/>
</dbReference>
<comment type="similarity">
    <text evidence="1">Belongs to the ABC transporter superfamily.</text>
</comment>
<evidence type="ECO:0000256" key="3">
    <source>
        <dbReference type="ARBA" id="ARBA00022741"/>
    </source>
</evidence>
<dbReference type="GO" id="GO:0005524">
    <property type="term" value="F:ATP binding"/>
    <property type="evidence" value="ECO:0007669"/>
    <property type="project" value="UniProtKB-KW"/>
</dbReference>
<accession>A0A5C8PSZ8</accession>
<feature type="domain" description="ABC transporter" evidence="5">
    <location>
        <begin position="4"/>
        <end position="235"/>
    </location>
</feature>
<dbReference type="RefSeq" id="WP_147846110.1">
    <property type="nucleotide sequence ID" value="NZ_VDUZ01000005.1"/>
</dbReference>
<evidence type="ECO:0000313" key="6">
    <source>
        <dbReference type="EMBL" id="TXL79602.1"/>
    </source>
</evidence>
<dbReference type="InterPro" id="IPR003439">
    <property type="entry name" value="ABC_transporter-like_ATP-bd"/>
</dbReference>
<evidence type="ECO:0000256" key="1">
    <source>
        <dbReference type="ARBA" id="ARBA00005417"/>
    </source>
</evidence>
<dbReference type="PROSITE" id="PS00211">
    <property type="entry name" value="ABC_TRANSPORTER_1"/>
    <property type="match status" value="1"/>
</dbReference>
<dbReference type="InterPro" id="IPR017871">
    <property type="entry name" value="ABC_transporter-like_CS"/>
</dbReference>
<comment type="caution">
    <text evidence="6">The sequence shown here is derived from an EMBL/GenBank/DDBJ whole genome shotgun (WGS) entry which is preliminary data.</text>
</comment>
<organism evidence="6 7">
    <name type="scientific">Vineibacter terrae</name>
    <dbReference type="NCBI Taxonomy" id="2586908"/>
    <lineage>
        <taxon>Bacteria</taxon>
        <taxon>Pseudomonadati</taxon>
        <taxon>Pseudomonadota</taxon>
        <taxon>Alphaproteobacteria</taxon>
        <taxon>Hyphomicrobiales</taxon>
        <taxon>Vineibacter</taxon>
    </lineage>
</organism>
<dbReference type="Pfam" id="PF00005">
    <property type="entry name" value="ABC_tran"/>
    <property type="match status" value="1"/>
</dbReference>
<evidence type="ECO:0000313" key="7">
    <source>
        <dbReference type="Proteomes" id="UP000321638"/>
    </source>
</evidence>
<dbReference type="PANTHER" id="PTHR42788">
    <property type="entry name" value="TAURINE IMPORT ATP-BINDING PROTEIN-RELATED"/>
    <property type="match status" value="1"/>
</dbReference>
<dbReference type="PROSITE" id="PS50893">
    <property type="entry name" value="ABC_TRANSPORTER_2"/>
    <property type="match status" value="1"/>
</dbReference>
<dbReference type="InterPro" id="IPR027417">
    <property type="entry name" value="P-loop_NTPase"/>
</dbReference>
<gene>
    <name evidence="6" type="ORF">FHP25_06620</name>
</gene>
<dbReference type="AlphaFoldDB" id="A0A5C8PSZ8"/>
<name>A0A5C8PSZ8_9HYPH</name>
<dbReference type="InterPro" id="IPR003593">
    <property type="entry name" value="AAA+_ATPase"/>
</dbReference>
<dbReference type="PANTHER" id="PTHR42788:SF13">
    <property type="entry name" value="ALIPHATIC SULFONATES IMPORT ATP-BINDING PROTEIN SSUB"/>
    <property type="match status" value="1"/>
</dbReference>
<dbReference type="SUPFAM" id="SSF52540">
    <property type="entry name" value="P-loop containing nucleoside triphosphate hydrolases"/>
    <property type="match status" value="1"/>
</dbReference>
<protein>
    <submittedName>
        <fullName evidence="6">ABC transporter ATP-binding protein</fullName>
    </submittedName>
</protein>
<dbReference type="InterPro" id="IPR050166">
    <property type="entry name" value="ABC_transporter_ATP-bind"/>
</dbReference>
<keyword evidence="7" id="KW-1185">Reference proteome</keyword>
<dbReference type="Proteomes" id="UP000321638">
    <property type="component" value="Unassembled WGS sequence"/>
</dbReference>
<keyword evidence="2" id="KW-0813">Transport</keyword>
<keyword evidence="4 6" id="KW-0067">ATP-binding</keyword>
<proteinExistence type="inferred from homology"/>
<dbReference type="Gene3D" id="3.40.50.300">
    <property type="entry name" value="P-loop containing nucleotide triphosphate hydrolases"/>
    <property type="match status" value="1"/>
</dbReference>
<dbReference type="SMART" id="SM00382">
    <property type="entry name" value="AAA"/>
    <property type="match status" value="1"/>
</dbReference>
<keyword evidence="3" id="KW-0547">Nucleotide-binding</keyword>
<sequence length="258" mass="28639">MSYISVDRVFKIYGGRQGPVEAVSNVSFAVEAGEFVSILGPSGCGKSTLLMMLAGLEATTAGAITIDGRTVTSPRRDVGLIFQDATLLPWLSVLDNVLFPIRIMKGDLATHRQKARELLDMVGLGDFHAHKPAQLSGGMRQRVAICRALIHDPHLLLMDEPFSALDAITRDDMNMALLEIWQRYHKTGVFITHSIREAVVLSDRVLVMTRRPSTVVCDIRIPFARPRGRDLGETLEFNAICRTLREHIEAGHRRDRAA</sequence>
<dbReference type="OrthoDB" id="7336028at2"/>
<evidence type="ECO:0000256" key="4">
    <source>
        <dbReference type="ARBA" id="ARBA00022840"/>
    </source>
</evidence>
<evidence type="ECO:0000256" key="2">
    <source>
        <dbReference type="ARBA" id="ARBA00022448"/>
    </source>
</evidence>
<dbReference type="GO" id="GO:0016887">
    <property type="term" value="F:ATP hydrolysis activity"/>
    <property type="evidence" value="ECO:0007669"/>
    <property type="project" value="InterPro"/>
</dbReference>